<dbReference type="GO" id="GO:0005507">
    <property type="term" value="F:copper ion binding"/>
    <property type="evidence" value="ECO:0007669"/>
    <property type="project" value="TreeGrafter"/>
</dbReference>
<keyword evidence="6" id="KW-0479">Metal-binding</keyword>
<dbReference type="GO" id="GO:0016787">
    <property type="term" value="F:hydrolase activity"/>
    <property type="evidence" value="ECO:0007669"/>
    <property type="project" value="UniProtKB-KW"/>
</dbReference>
<evidence type="ECO:0000256" key="11">
    <source>
        <dbReference type="ARBA" id="ARBA00049893"/>
    </source>
</evidence>
<keyword evidence="8" id="KW-0862">Zinc</keyword>
<comment type="catalytic activity">
    <reaction evidence="11">
        <text>S-methyl-5'-thioadenosine + phosphate = 5-(methylsulfanyl)-alpha-D-ribose 1-phosphate + adenine</text>
        <dbReference type="Rhea" id="RHEA:11852"/>
        <dbReference type="ChEBI" id="CHEBI:16708"/>
        <dbReference type="ChEBI" id="CHEBI:17509"/>
        <dbReference type="ChEBI" id="CHEBI:43474"/>
        <dbReference type="ChEBI" id="CHEBI:58533"/>
        <dbReference type="EC" id="2.4.2.28"/>
    </reaction>
    <physiologicalReaction direction="left-to-right" evidence="11">
        <dbReference type="Rhea" id="RHEA:11853"/>
    </physiologicalReaction>
</comment>
<dbReference type="GO" id="GO:0017061">
    <property type="term" value="F:S-methyl-5-thioadenosine phosphorylase activity"/>
    <property type="evidence" value="ECO:0007669"/>
    <property type="project" value="UniProtKB-EC"/>
</dbReference>
<evidence type="ECO:0000256" key="3">
    <source>
        <dbReference type="ARBA" id="ARBA00003215"/>
    </source>
</evidence>
<dbReference type="STRING" id="1484.SA87_03300"/>
<evidence type="ECO:0000256" key="8">
    <source>
        <dbReference type="ARBA" id="ARBA00022833"/>
    </source>
</evidence>
<sequence>MDGLRPSEDGTLFRLVGWPADVPPERRPVAGLTRVSFGNFVFSDDEPPKAVVGRRQALAARLGVPFERWTSARQVHGNRIAVVDEGDIGRGRDDPATAIDAVDGLITRTEALLVLFFADCLPIYLYAPKAVAVGLVHAGWRGTAANVAAEAVRAFATAFGVPPADLYAYLGPGICGRDYEVDEPVAGALRSAYGPEVPGLRPTGSGKYRLDLAETNRFALLEAGIPAHRVEWTRRCTTEPEAGLYSYRRDGRAAGRMAAFIALPPGHRESAPIGPV</sequence>
<evidence type="ECO:0000256" key="10">
    <source>
        <dbReference type="ARBA" id="ARBA00048968"/>
    </source>
</evidence>
<dbReference type="SUPFAM" id="SSF64438">
    <property type="entry name" value="CNF1/YfiH-like putative cysteine hydrolases"/>
    <property type="match status" value="1"/>
</dbReference>
<comment type="cofactor">
    <cofactor evidence="2">
        <name>Zn(2+)</name>
        <dbReference type="ChEBI" id="CHEBI:29105"/>
    </cofactor>
</comment>
<dbReference type="InterPro" id="IPR038371">
    <property type="entry name" value="Cu_polyphenol_OxRdtase_sf"/>
</dbReference>
<reference evidence="13 14" key="1">
    <citation type="submission" date="2015-09" db="EMBL/GenBank/DDBJ databases">
        <title>Draft genome sequence of Hydrogenibacillus schlegelii DSM 2000.</title>
        <authorList>
            <person name="Hemp J."/>
        </authorList>
    </citation>
    <scope>NUCLEOTIDE SEQUENCE [LARGE SCALE GENOMIC DNA]</scope>
    <source>
        <strain evidence="13 14">MA 48</strain>
    </source>
</reference>
<dbReference type="AlphaFoldDB" id="A0A179INR3"/>
<dbReference type="EMBL" id="JXBB01000034">
    <property type="protein sequence ID" value="OAR03873.1"/>
    <property type="molecule type" value="Genomic_DNA"/>
</dbReference>
<evidence type="ECO:0000256" key="12">
    <source>
        <dbReference type="RuleBase" id="RU361274"/>
    </source>
</evidence>
<name>A0A179INR3_HYDSH</name>
<evidence type="ECO:0000256" key="1">
    <source>
        <dbReference type="ARBA" id="ARBA00000553"/>
    </source>
</evidence>
<dbReference type="Gene3D" id="3.60.140.10">
    <property type="entry name" value="CNF1/YfiH-like putative cysteine hydrolases"/>
    <property type="match status" value="1"/>
</dbReference>
<dbReference type="OrthoDB" id="4279at2"/>
<dbReference type="Proteomes" id="UP000243024">
    <property type="component" value="Unassembled WGS sequence"/>
</dbReference>
<comment type="function">
    <text evidence="3">Purine nucleoside enzyme that catalyzes the phosphorolysis of adenosine and inosine nucleosides, yielding D-ribose 1-phosphate and the respective free bases, adenine and hypoxanthine. Also catalyzes the phosphorolysis of S-methyl-5'-thioadenosine into adenine and S-methyl-5-thio-alpha-D-ribose 1-phosphate. Also has adenosine deaminase activity.</text>
</comment>
<evidence type="ECO:0000256" key="9">
    <source>
        <dbReference type="ARBA" id="ARBA00047989"/>
    </source>
</evidence>
<comment type="catalytic activity">
    <reaction evidence="10">
        <text>adenosine + phosphate = alpha-D-ribose 1-phosphate + adenine</text>
        <dbReference type="Rhea" id="RHEA:27642"/>
        <dbReference type="ChEBI" id="CHEBI:16335"/>
        <dbReference type="ChEBI" id="CHEBI:16708"/>
        <dbReference type="ChEBI" id="CHEBI:43474"/>
        <dbReference type="ChEBI" id="CHEBI:57720"/>
        <dbReference type="EC" id="2.4.2.1"/>
    </reaction>
    <physiologicalReaction direction="left-to-right" evidence="10">
        <dbReference type="Rhea" id="RHEA:27643"/>
    </physiologicalReaction>
</comment>
<evidence type="ECO:0000256" key="7">
    <source>
        <dbReference type="ARBA" id="ARBA00022801"/>
    </source>
</evidence>
<comment type="catalytic activity">
    <reaction evidence="9">
        <text>adenosine + H2O + H(+) = inosine + NH4(+)</text>
        <dbReference type="Rhea" id="RHEA:24408"/>
        <dbReference type="ChEBI" id="CHEBI:15377"/>
        <dbReference type="ChEBI" id="CHEBI:15378"/>
        <dbReference type="ChEBI" id="CHEBI:16335"/>
        <dbReference type="ChEBI" id="CHEBI:17596"/>
        <dbReference type="ChEBI" id="CHEBI:28938"/>
        <dbReference type="EC" id="3.5.4.4"/>
    </reaction>
    <physiologicalReaction direction="left-to-right" evidence="9">
        <dbReference type="Rhea" id="RHEA:24409"/>
    </physiologicalReaction>
</comment>
<comment type="caution">
    <text evidence="13">The sequence shown here is derived from an EMBL/GenBank/DDBJ whole genome shotgun (WGS) entry which is preliminary data.</text>
</comment>
<dbReference type="CDD" id="cd16833">
    <property type="entry name" value="YfiH"/>
    <property type="match status" value="1"/>
</dbReference>
<evidence type="ECO:0000256" key="6">
    <source>
        <dbReference type="ARBA" id="ARBA00022723"/>
    </source>
</evidence>
<evidence type="ECO:0000256" key="2">
    <source>
        <dbReference type="ARBA" id="ARBA00001947"/>
    </source>
</evidence>
<proteinExistence type="inferred from homology"/>
<dbReference type="PANTHER" id="PTHR30616:SF2">
    <property type="entry name" value="PURINE NUCLEOSIDE PHOSPHORYLASE LACC1"/>
    <property type="match status" value="1"/>
</dbReference>
<evidence type="ECO:0000313" key="13">
    <source>
        <dbReference type="EMBL" id="OAR03873.1"/>
    </source>
</evidence>
<dbReference type="InterPro" id="IPR003730">
    <property type="entry name" value="Cu_polyphenol_OxRdtase"/>
</dbReference>
<dbReference type="RefSeq" id="WP_066202135.1">
    <property type="nucleotide sequence ID" value="NZ_CBCSAS010000009.1"/>
</dbReference>
<evidence type="ECO:0000256" key="5">
    <source>
        <dbReference type="ARBA" id="ARBA00022679"/>
    </source>
</evidence>
<dbReference type="NCBIfam" id="TIGR00726">
    <property type="entry name" value="peptidoglycan editing factor PgeF"/>
    <property type="match status" value="1"/>
</dbReference>
<comment type="similarity">
    <text evidence="4 12">Belongs to the purine nucleoside phosphorylase YfiH/LACC1 family.</text>
</comment>
<comment type="catalytic activity">
    <reaction evidence="1">
        <text>inosine + phosphate = alpha-D-ribose 1-phosphate + hypoxanthine</text>
        <dbReference type="Rhea" id="RHEA:27646"/>
        <dbReference type="ChEBI" id="CHEBI:17368"/>
        <dbReference type="ChEBI" id="CHEBI:17596"/>
        <dbReference type="ChEBI" id="CHEBI:43474"/>
        <dbReference type="ChEBI" id="CHEBI:57720"/>
        <dbReference type="EC" id="2.4.2.1"/>
    </reaction>
    <physiologicalReaction direction="left-to-right" evidence="1">
        <dbReference type="Rhea" id="RHEA:27647"/>
    </physiologicalReaction>
</comment>
<evidence type="ECO:0000256" key="4">
    <source>
        <dbReference type="ARBA" id="ARBA00007353"/>
    </source>
</evidence>
<dbReference type="Pfam" id="PF02578">
    <property type="entry name" value="Cu-oxidase_4"/>
    <property type="match status" value="1"/>
</dbReference>
<keyword evidence="14" id="KW-1185">Reference proteome</keyword>
<dbReference type="PANTHER" id="PTHR30616">
    <property type="entry name" value="UNCHARACTERIZED PROTEIN YFIH"/>
    <property type="match status" value="1"/>
</dbReference>
<dbReference type="InterPro" id="IPR011324">
    <property type="entry name" value="Cytotoxic_necrot_fac-like_cat"/>
</dbReference>
<gene>
    <name evidence="13" type="ORF">SA87_03300</name>
</gene>
<keyword evidence="7" id="KW-0378">Hydrolase</keyword>
<evidence type="ECO:0000313" key="14">
    <source>
        <dbReference type="Proteomes" id="UP000243024"/>
    </source>
</evidence>
<organism evidence="13 14">
    <name type="scientific">Hydrogenibacillus schlegelii</name>
    <name type="common">Bacillus schlegelii</name>
    <dbReference type="NCBI Taxonomy" id="1484"/>
    <lineage>
        <taxon>Bacteria</taxon>
        <taxon>Bacillati</taxon>
        <taxon>Bacillota</taxon>
        <taxon>Bacilli</taxon>
        <taxon>Bacillales</taxon>
        <taxon>Bacillales Family X. Incertae Sedis</taxon>
        <taxon>Hydrogenibacillus</taxon>
    </lineage>
</organism>
<protein>
    <recommendedName>
        <fullName evidence="12">Purine nucleoside phosphorylase</fullName>
    </recommendedName>
</protein>
<keyword evidence="5" id="KW-0808">Transferase</keyword>
<accession>A0A179INR3</accession>